<dbReference type="RefSeq" id="WP_092704008.1">
    <property type="nucleotide sequence ID" value="NZ_FNFC01000014.1"/>
</dbReference>
<dbReference type="SUPFAM" id="SSF51219">
    <property type="entry name" value="TRAP-like"/>
    <property type="match status" value="1"/>
</dbReference>
<dbReference type="InterPro" id="IPR002838">
    <property type="entry name" value="AIM24"/>
</dbReference>
<organism evidence="1 2">
    <name type="scientific">Halovenus aranensis</name>
    <dbReference type="NCBI Taxonomy" id="890420"/>
    <lineage>
        <taxon>Archaea</taxon>
        <taxon>Methanobacteriati</taxon>
        <taxon>Methanobacteriota</taxon>
        <taxon>Stenosarchaea group</taxon>
        <taxon>Halobacteria</taxon>
        <taxon>Halobacteriales</taxon>
        <taxon>Haloarculaceae</taxon>
        <taxon>Halovenus</taxon>
    </lineage>
</organism>
<reference evidence="1 2" key="1">
    <citation type="submission" date="2016-10" db="EMBL/GenBank/DDBJ databases">
        <authorList>
            <person name="de Groot N.N."/>
        </authorList>
    </citation>
    <scope>NUCLEOTIDE SEQUENCE [LARGE SCALE GENOMIC DNA]</scope>
    <source>
        <strain evidence="1 2">IBRC-M10015</strain>
    </source>
</reference>
<dbReference type="Gene3D" id="3.60.160.10">
    <property type="entry name" value="Mitochondrial biogenesis AIM24"/>
    <property type="match status" value="1"/>
</dbReference>
<dbReference type="STRING" id="890420.SAMN05216226_11459"/>
<gene>
    <name evidence="1" type="ORF">SAMN05216226_11459</name>
</gene>
<proteinExistence type="predicted"/>
<dbReference type="Proteomes" id="UP000198856">
    <property type="component" value="Unassembled WGS sequence"/>
</dbReference>
<dbReference type="AlphaFoldDB" id="A0A1G8YEK6"/>
<name>A0A1G8YEK6_9EURY</name>
<evidence type="ECO:0000313" key="2">
    <source>
        <dbReference type="Proteomes" id="UP000198856"/>
    </source>
</evidence>
<protein>
    <submittedName>
        <fullName evidence="1">TIGR00266 family protein</fullName>
    </submittedName>
</protein>
<dbReference type="NCBIfam" id="TIGR00266">
    <property type="entry name" value="TIGR00266 family protein"/>
    <property type="match status" value="1"/>
</dbReference>
<dbReference type="InterPro" id="IPR016031">
    <property type="entry name" value="Trp_RNA-bd_attenuator-like_dom"/>
</dbReference>
<dbReference type="Pfam" id="PF01987">
    <property type="entry name" value="AIM24"/>
    <property type="match status" value="1"/>
</dbReference>
<dbReference type="PANTHER" id="PTHR43657">
    <property type="entry name" value="TRYPTOPHAN RNA-BINDING ATTENUATOR PROTEIN-LIKE PROTEIN"/>
    <property type="match status" value="1"/>
</dbReference>
<evidence type="ECO:0000313" key="1">
    <source>
        <dbReference type="EMBL" id="SDK01103.1"/>
    </source>
</evidence>
<dbReference type="EMBL" id="FNFC01000014">
    <property type="protein sequence ID" value="SDK01103.1"/>
    <property type="molecule type" value="Genomic_DNA"/>
</dbReference>
<accession>A0A1G8YEK6</accession>
<sequence>MDYEFTHKPSYTHLIVTLEAGESIVAEPGAMVGHSENVSISTGTSRDGLLSSAKSLLGGESAFANEFTAEGSRGQVTLAPPTPGDVKSHDLHDETLYSTDGSFLAATDGIDIDSEIGGLKSMLGEASLTPLALRGTGTTFIDAYGGLEKLELAAGESYVLDNEHLIAWDDDIDYSVRRVGDLKSTVLSGEGLVFEFTGPGSAWYQTRDMDAFASVIAPYVRTNTDDS</sequence>
<dbReference type="PANTHER" id="PTHR43657:SF1">
    <property type="entry name" value="ALTERED INHERITANCE OF MITOCHONDRIA PROTEIN 24, MITOCHONDRIAL"/>
    <property type="match status" value="1"/>
</dbReference>
<dbReference type="OrthoDB" id="7592at2157"/>
<keyword evidence="2" id="KW-1185">Reference proteome</keyword>
<dbReference type="InterPro" id="IPR036983">
    <property type="entry name" value="AIM24_sf"/>
</dbReference>